<dbReference type="EC" id="2.7.1.180" evidence="1 10"/>
<dbReference type="InterPro" id="IPR024932">
    <property type="entry name" value="ApbE"/>
</dbReference>
<dbReference type="Gene3D" id="3.10.520.10">
    <property type="entry name" value="ApbE-like domains"/>
    <property type="match status" value="1"/>
</dbReference>
<dbReference type="PIRSF" id="PIRSF006268">
    <property type="entry name" value="ApbE"/>
    <property type="match status" value="1"/>
</dbReference>
<evidence type="ECO:0000256" key="9">
    <source>
        <dbReference type="ARBA" id="ARBA00048540"/>
    </source>
</evidence>
<gene>
    <name evidence="12" type="ORF">FBR43_15510</name>
</gene>
<evidence type="ECO:0000313" key="13">
    <source>
        <dbReference type="Proteomes" id="UP000309138"/>
    </source>
</evidence>
<feature type="binding site" evidence="11">
    <location>
        <position position="249"/>
    </location>
    <ligand>
        <name>Mg(2+)</name>
        <dbReference type="ChEBI" id="CHEBI:18420"/>
    </ligand>
</feature>
<comment type="catalytic activity">
    <reaction evidence="9 10">
        <text>L-threonyl-[protein] + FAD = FMN-L-threonyl-[protein] + AMP + H(+)</text>
        <dbReference type="Rhea" id="RHEA:36847"/>
        <dbReference type="Rhea" id="RHEA-COMP:11060"/>
        <dbReference type="Rhea" id="RHEA-COMP:11061"/>
        <dbReference type="ChEBI" id="CHEBI:15378"/>
        <dbReference type="ChEBI" id="CHEBI:30013"/>
        <dbReference type="ChEBI" id="CHEBI:57692"/>
        <dbReference type="ChEBI" id="CHEBI:74257"/>
        <dbReference type="ChEBI" id="CHEBI:456215"/>
        <dbReference type="EC" id="2.7.1.180"/>
    </reaction>
</comment>
<evidence type="ECO:0000256" key="10">
    <source>
        <dbReference type="PIRNR" id="PIRNR006268"/>
    </source>
</evidence>
<feature type="binding site" evidence="11">
    <location>
        <position position="135"/>
    </location>
    <ligand>
        <name>Mg(2+)</name>
        <dbReference type="ChEBI" id="CHEBI:18420"/>
    </ligand>
</feature>
<comment type="similarity">
    <text evidence="10">Belongs to the ApbE family.</text>
</comment>
<dbReference type="SUPFAM" id="SSF143631">
    <property type="entry name" value="ApbE-like"/>
    <property type="match status" value="1"/>
</dbReference>
<dbReference type="PANTHER" id="PTHR30040">
    <property type="entry name" value="THIAMINE BIOSYNTHESIS LIPOPROTEIN APBE"/>
    <property type="match status" value="1"/>
</dbReference>
<evidence type="ECO:0000256" key="1">
    <source>
        <dbReference type="ARBA" id="ARBA00011955"/>
    </source>
</evidence>
<evidence type="ECO:0000256" key="11">
    <source>
        <dbReference type="PIRSR" id="PIRSR006268-2"/>
    </source>
</evidence>
<keyword evidence="4 10" id="KW-0808">Transferase</keyword>
<dbReference type="Proteomes" id="UP000309138">
    <property type="component" value="Unassembled WGS sequence"/>
</dbReference>
<evidence type="ECO:0000256" key="3">
    <source>
        <dbReference type="ARBA" id="ARBA00022630"/>
    </source>
</evidence>
<sequence length="295" mass="30140">MGTSWSARIVDAPAGIAPVIEAALASVIAAMSQWEPESALSRFNRAPAGAWQVLPAPLLSVLDAALALWRRSGGAFDPAAGVAADLWGFGAAGRVSTPPADAAIAAALARSGAGAIERDGDSARRTADVALDLSGIAKGYAVDLLADAIAAAGARDFLVEIGGEYVGRGIKPDGQPWWVALETPPGLVLEPLMVALHGQALATSGDYRRFVSGTDGRRLGHTLDPRTARPIENGVVSTSVLADTCMAADGWATTLGVLGPVRGIALADSERLAARIVTADGAEYLSQRMAALIDG</sequence>
<keyword evidence="7 10" id="KW-0460">Magnesium</keyword>
<evidence type="ECO:0000256" key="7">
    <source>
        <dbReference type="ARBA" id="ARBA00022842"/>
    </source>
</evidence>
<keyword evidence="5 10" id="KW-0479">Metal-binding</keyword>
<evidence type="ECO:0000256" key="2">
    <source>
        <dbReference type="ARBA" id="ARBA00016337"/>
    </source>
</evidence>
<dbReference type="InterPro" id="IPR003374">
    <property type="entry name" value="ApbE-like_sf"/>
</dbReference>
<evidence type="ECO:0000313" key="12">
    <source>
        <dbReference type="EMBL" id="TKD52356.1"/>
    </source>
</evidence>
<protein>
    <recommendedName>
        <fullName evidence="2 10">FAD:protein FMN transferase</fullName>
        <ecNumber evidence="1 10">2.7.1.180</ecNumber>
    </recommendedName>
    <alternativeName>
        <fullName evidence="8 10">Flavin transferase</fullName>
    </alternativeName>
</protein>
<dbReference type="OrthoDB" id="9778595at2"/>
<keyword evidence="6 10" id="KW-0274">FAD</keyword>
<comment type="cofactor">
    <cofactor evidence="11">
        <name>Mg(2+)</name>
        <dbReference type="ChEBI" id="CHEBI:18420"/>
    </cofactor>
    <cofactor evidence="11">
        <name>Mn(2+)</name>
        <dbReference type="ChEBI" id="CHEBI:29035"/>
    </cofactor>
    <text evidence="11">Magnesium. Can also use manganese.</text>
</comment>
<comment type="caution">
    <text evidence="12">The sequence shown here is derived from an EMBL/GenBank/DDBJ whole genome shotgun (WGS) entry which is preliminary data.</text>
</comment>
<dbReference type="EMBL" id="SWKR01000002">
    <property type="protein sequence ID" value="TKD52356.1"/>
    <property type="molecule type" value="Genomic_DNA"/>
</dbReference>
<evidence type="ECO:0000256" key="5">
    <source>
        <dbReference type="ARBA" id="ARBA00022723"/>
    </source>
</evidence>
<evidence type="ECO:0000256" key="8">
    <source>
        <dbReference type="ARBA" id="ARBA00031306"/>
    </source>
</evidence>
<proteinExistence type="inferred from homology"/>
<evidence type="ECO:0000256" key="6">
    <source>
        <dbReference type="ARBA" id="ARBA00022827"/>
    </source>
</evidence>
<reference evidence="12 13" key="1">
    <citation type="submission" date="2019-04" db="EMBL/GenBank/DDBJ databases">
        <authorList>
            <person name="Yang Y."/>
            <person name="Wei D."/>
        </authorList>
    </citation>
    <scope>NUCLEOTIDE SEQUENCE [LARGE SCALE GENOMIC DNA]</scope>
    <source>
        <strain evidence="12 13">L-1-4w-11</strain>
    </source>
</reference>
<evidence type="ECO:0000256" key="4">
    <source>
        <dbReference type="ARBA" id="ARBA00022679"/>
    </source>
</evidence>
<organism evidence="12 13">
    <name type="scientific">Sphingomonas baiyangensis</name>
    <dbReference type="NCBI Taxonomy" id="2572576"/>
    <lineage>
        <taxon>Bacteria</taxon>
        <taxon>Pseudomonadati</taxon>
        <taxon>Pseudomonadota</taxon>
        <taxon>Alphaproteobacteria</taxon>
        <taxon>Sphingomonadales</taxon>
        <taxon>Sphingomonadaceae</taxon>
        <taxon>Sphingomonas</taxon>
    </lineage>
</organism>
<dbReference type="AlphaFoldDB" id="A0A4U1L7W5"/>
<dbReference type="PANTHER" id="PTHR30040:SF2">
    <property type="entry name" value="FAD:PROTEIN FMN TRANSFERASE"/>
    <property type="match status" value="1"/>
</dbReference>
<dbReference type="GO" id="GO:0046872">
    <property type="term" value="F:metal ion binding"/>
    <property type="evidence" value="ECO:0007669"/>
    <property type="project" value="UniProtKB-UniRule"/>
</dbReference>
<name>A0A4U1L7W5_9SPHN</name>
<dbReference type="Pfam" id="PF02424">
    <property type="entry name" value="ApbE"/>
    <property type="match status" value="1"/>
</dbReference>
<keyword evidence="3 10" id="KW-0285">Flavoprotein</keyword>
<feature type="binding site" evidence="11">
    <location>
        <position position="253"/>
    </location>
    <ligand>
        <name>Mg(2+)</name>
        <dbReference type="ChEBI" id="CHEBI:18420"/>
    </ligand>
</feature>
<dbReference type="GO" id="GO:0016740">
    <property type="term" value="F:transferase activity"/>
    <property type="evidence" value="ECO:0007669"/>
    <property type="project" value="UniProtKB-UniRule"/>
</dbReference>
<keyword evidence="13" id="KW-1185">Reference proteome</keyword>
<accession>A0A4U1L7W5</accession>